<dbReference type="AlphaFoldDB" id="A0A6S6R450"/>
<feature type="domain" description="HTH tetR-type" evidence="3">
    <location>
        <begin position="16"/>
        <end position="76"/>
    </location>
</feature>
<dbReference type="InterPro" id="IPR036271">
    <property type="entry name" value="Tet_transcr_reg_TetR-rel_C_sf"/>
</dbReference>
<dbReference type="Pfam" id="PF00440">
    <property type="entry name" value="TetR_N"/>
    <property type="match status" value="1"/>
</dbReference>
<dbReference type="Gene3D" id="1.10.357.10">
    <property type="entry name" value="Tetracycline Repressor, domain 2"/>
    <property type="match status" value="1"/>
</dbReference>
<proteinExistence type="predicted"/>
<organism evidence="4 5">
    <name type="scientific">Anaerocolumna cellulosilytica</name>
    <dbReference type="NCBI Taxonomy" id="433286"/>
    <lineage>
        <taxon>Bacteria</taxon>
        <taxon>Bacillati</taxon>
        <taxon>Bacillota</taxon>
        <taxon>Clostridia</taxon>
        <taxon>Lachnospirales</taxon>
        <taxon>Lachnospiraceae</taxon>
        <taxon>Anaerocolumna</taxon>
    </lineage>
</organism>
<evidence type="ECO:0000259" key="3">
    <source>
        <dbReference type="PROSITE" id="PS50977"/>
    </source>
</evidence>
<dbReference type="PANTHER" id="PTHR43479">
    <property type="entry name" value="ACREF/ENVCD OPERON REPRESSOR-RELATED"/>
    <property type="match status" value="1"/>
</dbReference>
<dbReference type="GO" id="GO:0003677">
    <property type="term" value="F:DNA binding"/>
    <property type="evidence" value="ECO:0007669"/>
    <property type="project" value="UniProtKB-UniRule"/>
</dbReference>
<feature type="DNA-binding region" description="H-T-H motif" evidence="2">
    <location>
        <begin position="39"/>
        <end position="58"/>
    </location>
</feature>
<dbReference type="InterPro" id="IPR001647">
    <property type="entry name" value="HTH_TetR"/>
</dbReference>
<gene>
    <name evidence="4" type="ORF">acsn021_18210</name>
</gene>
<protein>
    <submittedName>
        <fullName evidence="4">TetR family transcriptional regulator</fullName>
    </submittedName>
</protein>
<sequence>MQPIQQYQIGVTMSDKSTREFIIETANELFLEKGYANVTVVDICNACNISKTTFYYHLQSKEDIILHFYDSITHNLSKHLLSILSKDNYWDQLLICFESLIKEASKFGTDFLSQMLISNLKEDYGSYDFRDELTNVVVMIIKKGQEAGQIRNRNDALALYKASAYVFLGHEVTWCIKKGNFEWLKEVRTALENIFDIAPELR</sequence>
<accession>A0A6S6R450</accession>
<dbReference type="InterPro" id="IPR009057">
    <property type="entry name" value="Homeodomain-like_sf"/>
</dbReference>
<evidence type="ECO:0000313" key="5">
    <source>
        <dbReference type="Proteomes" id="UP000515561"/>
    </source>
</evidence>
<dbReference type="EMBL" id="AP023367">
    <property type="protein sequence ID" value="BCJ94252.1"/>
    <property type="molecule type" value="Genomic_DNA"/>
</dbReference>
<dbReference type="KEGG" id="acel:acsn021_18210"/>
<reference evidence="4 5" key="1">
    <citation type="journal article" date="2016" name="Int. J. Syst. Evol. Microbiol.">
        <title>Descriptions of Anaerotaenia torta gen. nov., sp. nov. and Anaerocolumna cellulosilytica gen. nov., sp. nov. isolated from a methanogenic reactor of cattle waste.</title>
        <authorList>
            <person name="Uek A."/>
            <person name="Ohtaki Y."/>
            <person name="Kaku N."/>
            <person name="Ueki K."/>
        </authorList>
    </citation>
    <scope>NUCLEOTIDE SEQUENCE [LARGE SCALE GENOMIC DNA]</scope>
    <source>
        <strain evidence="4 5">SN021</strain>
    </source>
</reference>
<name>A0A6S6R450_9FIRM</name>
<dbReference type="PRINTS" id="PR00455">
    <property type="entry name" value="HTHTETR"/>
</dbReference>
<evidence type="ECO:0000256" key="2">
    <source>
        <dbReference type="PROSITE-ProRule" id="PRU00335"/>
    </source>
</evidence>
<evidence type="ECO:0000256" key="1">
    <source>
        <dbReference type="ARBA" id="ARBA00023125"/>
    </source>
</evidence>
<dbReference type="Proteomes" id="UP000515561">
    <property type="component" value="Chromosome"/>
</dbReference>
<dbReference type="InterPro" id="IPR050624">
    <property type="entry name" value="HTH-type_Tx_Regulator"/>
</dbReference>
<evidence type="ECO:0000313" key="4">
    <source>
        <dbReference type="EMBL" id="BCJ94252.1"/>
    </source>
</evidence>
<dbReference type="PROSITE" id="PS50977">
    <property type="entry name" value="HTH_TETR_2"/>
    <property type="match status" value="1"/>
</dbReference>
<keyword evidence="1 2" id="KW-0238">DNA-binding</keyword>
<dbReference type="SUPFAM" id="SSF46689">
    <property type="entry name" value="Homeodomain-like"/>
    <property type="match status" value="1"/>
</dbReference>
<dbReference type="SUPFAM" id="SSF48498">
    <property type="entry name" value="Tetracyclin repressor-like, C-terminal domain"/>
    <property type="match status" value="1"/>
</dbReference>
<keyword evidence="5" id="KW-1185">Reference proteome</keyword>
<dbReference type="PANTHER" id="PTHR43479:SF11">
    <property type="entry name" value="ACREF_ENVCD OPERON REPRESSOR-RELATED"/>
    <property type="match status" value="1"/>
</dbReference>